<name>A0A0G1GQC6_9BACT</name>
<evidence type="ECO:0000313" key="1">
    <source>
        <dbReference type="EMBL" id="KKT00899.1"/>
    </source>
</evidence>
<dbReference type="AlphaFoldDB" id="A0A0G1GQC6"/>
<dbReference type="Proteomes" id="UP000034646">
    <property type="component" value="Unassembled WGS sequence"/>
</dbReference>
<protein>
    <submittedName>
        <fullName evidence="1">Uncharacterized protein</fullName>
    </submittedName>
</protein>
<feature type="non-terminal residue" evidence="1">
    <location>
        <position position="1"/>
    </location>
</feature>
<dbReference type="EMBL" id="LCFS01000006">
    <property type="protein sequence ID" value="KKT00899.1"/>
    <property type="molecule type" value="Genomic_DNA"/>
</dbReference>
<sequence length="39" mass="4411">IDEDVLTGFHSLEDLETRIQESFKLQGTEKASAEEQSTQ</sequence>
<evidence type="ECO:0000313" key="2">
    <source>
        <dbReference type="Proteomes" id="UP000034646"/>
    </source>
</evidence>
<proteinExistence type="predicted"/>
<reference evidence="1 2" key="1">
    <citation type="journal article" date="2015" name="Nature">
        <title>rRNA introns, odd ribosomes, and small enigmatic genomes across a large radiation of phyla.</title>
        <authorList>
            <person name="Brown C.T."/>
            <person name="Hug L.A."/>
            <person name="Thomas B.C."/>
            <person name="Sharon I."/>
            <person name="Castelle C.J."/>
            <person name="Singh A."/>
            <person name="Wilkins M.J."/>
            <person name="Williams K.H."/>
            <person name="Banfield J.F."/>
        </authorList>
    </citation>
    <scope>NUCLEOTIDE SEQUENCE [LARGE SCALE GENOMIC DNA]</scope>
</reference>
<accession>A0A0G1GQC6</accession>
<gene>
    <name evidence="1" type="ORF">UV76_C0006G0033</name>
</gene>
<organism evidence="1 2">
    <name type="scientific">Candidatus Nomurabacteria bacterium GW2011_GWA2_43_15</name>
    <dbReference type="NCBI Taxonomy" id="1618738"/>
    <lineage>
        <taxon>Bacteria</taxon>
        <taxon>Candidatus Nomuraibacteriota</taxon>
    </lineage>
</organism>
<comment type="caution">
    <text evidence="1">The sequence shown here is derived from an EMBL/GenBank/DDBJ whole genome shotgun (WGS) entry which is preliminary data.</text>
</comment>